<dbReference type="EMBL" id="JAXCGZ010005667">
    <property type="protein sequence ID" value="KAK7081230.1"/>
    <property type="molecule type" value="Genomic_DNA"/>
</dbReference>
<comment type="caution">
    <text evidence="2">The sequence shown here is derived from an EMBL/GenBank/DDBJ whole genome shotgun (WGS) entry which is preliminary data.</text>
</comment>
<dbReference type="Pfam" id="PF23669">
    <property type="entry name" value="WHD_MCM2"/>
    <property type="match status" value="1"/>
</dbReference>
<evidence type="ECO:0000313" key="3">
    <source>
        <dbReference type="Proteomes" id="UP001381693"/>
    </source>
</evidence>
<keyword evidence="2" id="KW-0378">Hydrolase</keyword>
<feature type="non-terminal residue" evidence="2">
    <location>
        <position position="52"/>
    </location>
</feature>
<name>A0AAN8XN89_HALRR</name>
<keyword evidence="2" id="KW-0347">Helicase</keyword>
<dbReference type="GO" id="GO:0016787">
    <property type="term" value="F:hydrolase activity"/>
    <property type="evidence" value="ECO:0007669"/>
    <property type="project" value="UniProtKB-KW"/>
</dbReference>
<proteinExistence type="predicted"/>
<organism evidence="2 3">
    <name type="scientific">Halocaridina rubra</name>
    <name type="common">Hawaiian red shrimp</name>
    <dbReference type="NCBI Taxonomy" id="373956"/>
    <lineage>
        <taxon>Eukaryota</taxon>
        <taxon>Metazoa</taxon>
        <taxon>Ecdysozoa</taxon>
        <taxon>Arthropoda</taxon>
        <taxon>Crustacea</taxon>
        <taxon>Multicrustacea</taxon>
        <taxon>Malacostraca</taxon>
        <taxon>Eumalacostraca</taxon>
        <taxon>Eucarida</taxon>
        <taxon>Decapoda</taxon>
        <taxon>Pleocyemata</taxon>
        <taxon>Caridea</taxon>
        <taxon>Atyoidea</taxon>
        <taxon>Atyidae</taxon>
        <taxon>Halocaridina</taxon>
    </lineage>
</organism>
<dbReference type="Proteomes" id="UP001381693">
    <property type="component" value="Unassembled WGS sequence"/>
</dbReference>
<evidence type="ECO:0000313" key="2">
    <source>
        <dbReference type="EMBL" id="KAK7081230.1"/>
    </source>
</evidence>
<feature type="domain" description="DNA replication licensing factor MCM2-like winged-helix" evidence="1">
    <location>
        <begin position="10"/>
        <end position="52"/>
    </location>
</feature>
<dbReference type="GO" id="GO:0003678">
    <property type="term" value="F:DNA helicase activity"/>
    <property type="evidence" value="ECO:0007669"/>
    <property type="project" value="UniProtKB-EC"/>
</dbReference>
<evidence type="ECO:0000259" key="1">
    <source>
        <dbReference type="Pfam" id="PF23669"/>
    </source>
</evidence>
<dbReference type="InterPro" id="IPR059098">
    <property type="entry name" value="WHD_MCM2"/>
</dbReference>
<protein>
    <submittedName>
        <fullName evidence="2">MCM DNA helicase complex subunit</fullName>
        <ecNumber evidence="2">3.6.4.12</ecNumber>
    </submittedName>
</protein>
<keyword evidence="2" id="KW-0067">ATP-binding</keyword>
<dbReference type="EC" id="3.6.4.12" evidence="2"/>
<keyword evidence="3" id="KW-1185">Reference proteome</keyword>
<sequence length="52" mass="6323">SFARYLSYKRDNNELLFFLLRQLVHEQSAYMRSRYGLDHDAVQVSEKDLQDR</sequence>
<reference evidence="2 3" key="1">
    <citation type="submission" date="2023-11" db="EMBL/GenBank/DDBJ databases">
        <title>Halocaridina rubra genome assembly.</title>
        <authorList>
            <person name="Smith C."/>
        </authorList>
    </citation>
    <scope>NUCLEOTIDE SEQUENCE [LARGE SCALE GENOMIC DNA]</scope>
    <source>
        <strain evidence="2">EP-1</strain>
        <tissue evidence="2">Whole</tissue>
    </source>
</reference>
<accession>A0AAN8XN89</accession>
<dbReference type="AlphaFoldDB" id="A0AAN8XN89"/>
<gene>
    <name evidence="2" type="primary">MCM2_1</name>
    <name evidence="2" type="ORF">SK128_023744</name>
</gene>
<feature type="non-terminal residue" evidence="2">
    <location>
        <position position="1"/>
    </location>
</feature>
<keyword evidence="2" id="KW-0547">Nucleotide-binding</keyword>